<feature type="region of interest" description="Disordered" evidence="2">
    <location>
        <begin position="516"/>
        <end position="543"/>
    </location>
</feature>
<keyword evidence="1" id="KW-0175">Coiled coil</keyword>
<dbReference type="RefSeq" id="WP_161110773.1">
    <property type="nucleotide sequence ID" value="NZ_WWHY01000001.1"/>
</dbReference>
<dbReference type="EMBL" id="WWHY01000001">
    <property type="protein sequence ID" value="MYR32511.1"/>
    <property type="molecule type" value="Genomic_DNA"/>
</dbReference>
<keyword evidence="3" id="KW-0472">Membrane</keyword>
<dbReference type="Proteomes" id="UP000467124">
    <property type="component" value="Unassembled WGS sequence"/>
</dbReference>
<feature type="transmembrane region" description="Helical" evidence="3">
    <location>
        <begin position="69"/>
        <end position="89"/>
    </location>
</feature>
<sequence length="731" mass="77054">MMSTERSSKVDVGTSRNDAGRTYLGWRHRVLIPPPGPAPRRPAPEDAHGLSEEWIAGQRDSEALTNRPLYYALGGLTLLALLFPLLWSTRVLPGPLALGGVFACAAIAAPVAFALVQSRQVMARRLARAEERIGAERAERERLLRERQHDHARKYTEWRAACRAYEAQPHWYGVTVPSDTSAVVVVGGTDSGWSALLTTVGISRLREGGDLTVVDLTGRGVTRELVRLARRCAVGPRHWVLPADLPRMTLGTDLDAGQRARILSAVAAASGRDEDSDADETLLLRLLEVLGPDVGIDRLIGGLRALVTPAEDMAEDDPALALLGPRERERVRERCADVPDARGRAWRLEQRLSPFEAVGTRAEDGTYAQVKIISTDRASGPGAARVYGTYAVAALSELLEARTPSRGSAATASRKRRERTRTVVVCGAETLPEEEVDQVLSAAEDGGVEVVLMFREAVPLALRHLDGPSRLPVLMRQSGPEEGVERLAALVARASGGRGVDMAAHGLTEAIGGAVGETAAGGEDGGSEGEPDDEPLFPSPHTESGALIRNAAAAIAPLDLVRHVRSATVWGRATAKAAEADTPNPERGAAGAEVGGTAPDTASLRSLAPTTALVLTPDGPVPADTNPGILTLATATLATAEDHRNPGVGRDVVPMGAEAGVSLESPRVRRSGGLGRGTVPAGGGTPTDTSGDGVVLEEDRGPMTVPADDGLDPSQVPPNLGPPPERLDWRV</sequence>
<protein>
    <submittedName>
        <fullName evidence="4">Uncharacterized protein</fullName>
    </submittedName>
</protein>
<evidence type="ECO:0000313" key="4">
    <source>
        <dbReference type="EMBL" id="MYR32511.1"/>
    </source>
</evidence>
<name>A0A7K2IRD3_9ACTN</name>
<evidence type="ECO:0000256" key="3">
    <source>
        <dbReference type="SAM" id="Phobius"/>
    </source>
</evidence>
<accession>A0A7K2IRD3</accession>
<feature type="region of interest" description="Disordered" evidence="2">
    <location>
        <begin position="575"/>
        <end position="602"/>
    </location>
</feature>
<feature type="coiled-coil region" evidence="1">
    <location>
        <begin position="119"/>
        <end position="146"/>
    </location>
</feature>
<feature type="region of interest" description="Disordered" evidence="2">
    <location>
        <begin position="664"/>
        <end position="731"/>
    </location>
</feature>
<feature type="compositionally biased region" description="Pro residues" evidence="2">
    <location>
        <begin position="715"/>
        <end position="724"/>
    </location>
</feature>
<evidence type="ECO:0000256" key="1">
    <source>
        <dbReference type="SAM" id="Coils"/>
    </source>
</evidence>
<dbReference type="AlphaFoldDB" id="A0A7K2IRD3"/>
<reference evidence="4 5" key="1">
    <citation type="journal article" date="2019" name="Nat. Commun.">
        <title>The antimicrobial potential of Streptomyces from insect microbiomes.</title>
        <authorList>
            <person name="Chevrette M.G."/>
            <person name="Carlson C.M."/>
            <person name="Ortega H.E."/>
            <person name="Thomas C."/>
            <person name="Ananiev G.E."/>
            <person name="Barns K.J."/>
            <person name="Book A.J."/>
            <person name="Cagnazzo J."/>
            <person name="Carlos C."/>
            <person name="Flanigan W."/>
            <person name="Grubbs K.J."/>
            <person name="Horn H.A."/>
            <person name="Hoffmann F.M."/>
            <person name="Klassen J.L."/>
            <person name="Knack J.J."/>
            <person name="Lewin G.R."/>
            <person name="McDonald B.R."/>
            <person name="Muller L."/>
            <person name="Melo W.G.P."/>
            <person name="Pinto-Tomas A.A."/>
            <person name="Schmitz A."/>
            <person name="Wendt-Pienkowski E."/>
            <person name="Wildman S."/>
            <person name="Zhao M."/>
            <person name="Zhang F."/>
            <person name="Bugni T.S."/>
            <person name="Andes D.R."/>
            <person name="Pupo M.T."/>
            <person name="Currie C.R."/>
        </authorList>
    </citation>
    <scope>NUCLEOTIDE SEQUENCE [LARGE SCALE GENOMIC DNA]</scope>
    <source>
        <strain evidence="4 5">SID5840</strain>
    </source>
</reference>
<proteinExistence type="predicted"/>
<comment type="caution">
    <text evidence="4">The sequence shown here is derived from an EMBL/GenBank/DDBJ whole genome shotgun (WGS) entry which is preliminary data.</text>
</comment>
<keyword evidence="3" id="KW-1133">Transmembrane helix</keyword>
<evidence type="ECO:0000256" key="2">
    <source>
        <dbReference type="SAM" id="MobiDB-lite"/>
    </source>
</evidence>
<feature type="transmembrane region" description="Helical" evidence="3">
    <location>
        <begin position="95"/>
        <end position="116"/>
    </location>
</feature>
<keyword evidence="3" id="KW-0812">Transmembrane</keyword>
<evidence type="ECO:0000313" key="5">
    <source>
        <dbReference type="Proteomes" id="UP000467124"/>
    </source>
</evidence>
<gene>
    <name evidence="4" type="ORF">GTW20_09555</name>
</gene>
<feature type="compositionally biased region" description="Acidic residues" evidence="2">
    <location>
        <begin position="525"/>
        <end position="535"/>
    </location>
</feature>
<organism evidence="4 5">
    <name type="scientific">Nocardiopsis alba</name>
    <dbReference type="NCBI Taxonomy" id="53437"/>
    <lineage>
        <taxon>Bacteria</taxon>
        <taxon>Bacillati</taxon>
        <taxon>Actinomycetota</taxon>
        <taxon>Actinomycetes</taxon>
        <taxon>Streptosporangiales</taxon>
        <taxon>Nocardiopsidaceae</taxon>
        <taxon>Nocardiopsis</taxon>
    </lineage>
</organism>
<feature type="compositionally biased region" description="Gly residues" evidence="2">
    <location>
        <begin position="672"/>
        <end position="685"/>
    </location>
</feature>